<name>A0A0L6VMM6_9BASI</name>
<keyword evidence="2" id="KW-1185">Reference proteome</keyword>
<organism evidence="1 2">
    <name type="scientific">Puccinia sorghi</name>
    <dbReference type="NCBI Taxonomy" id="27349"/>
    <lineage>
        <taxon>Eukaryota</taxon>
        <taxon>Fungi</taxon>
        <taxon>Dikarya</taxon>
        <taxon>Basidiomycota</taxon>
        <taxon>Pucciniomycotina</taxon>
        <taxon>Pucciniomycetes</taxon>
        <taxon>Pucciniales</taxon>
        <taxon>Pucciniaceae</taxon>
        <taxon>Puccinia</taxon>
    </lineage>
</organism>
<dbReference type="VEuPathDB" id="FungiDB:VP01_1414g2"/>
<dbReference type="EMBL" id="LAVV01004610">
    <property type="protein sequence ID" value="KNZ61350.1"/>
    <property type="molecule type" value="Genomic_DNA"/>
</dbReference>
<comment type="caution">
    <text evidence="1">The sequence shown here is derived from an EMBL/GenBank/DDBJ whole genome shotgun (WGS) entry which is preliminary data.</text>
</comment>
<protein>
    <recommendedName>
        <fullName evidence="3">Retrotransposon gag domain-containing protein</fullName>
    </recommendedName>
</protein>
<sequence>MNFCSCPSVCTGPLEVPHRFLDDRSKIISMLTKLSDNAAKWAQPLKQQFQRLLEPERKKAQKALHTFKQSGNVESYTQQFNVHAYDSDWRDNILVSLYHAMQIGNKLEANRSHTFKISPPTHLITATDPNEMDLSAMNSRLWSYVLRLPEEEEPRPILQTHLPR</sequence>
<accession>A0A0L6VMM6</accession>
<evidence type="ECO:0008006" key="3">
    <source>
        <dbReference type="Google" id="ProtNLM"/>
    </source>
</evidence>
<gene>
    <name evidence="1" type="ORF">VP01_1414g2</name>
</gene>
<proteinExistence type="predicted"/>
<evidence type="ECO:0000313" key="2">
    <source>
        <dbReference type="Proteomes" id="UP000037035"/>
    </source>
</evidence>
<evidence type="ECO:0000313" key="1">
    <source>
        <dbReference type="EMBL" id="KNZ61350.1"/>
    </source>
</evidence>
<dbReference type="AlphaFoldDB" id="A0A0L6VMM6"/>
<dbReference type="Proteomes" id="UP000037035">
    <property type="component" value="Unassembled WGS sequence"/>
</dbReference>
<reference evidence="1 2" key="1">
    <citation type="submission" date="2015-08" db="EMBL/GenBank/DDBJ databases">
        <title>Next Generation Sequencing and Analysis of the Genome of Puccinia sorghi L Schw, the Causal Agent of Maize Common Rust.</title>
        <authorList>
            <person name="Rochi L."/>
            <person name="Burguener G."/>
            <person name="Darino M."/>
            <person name="Turjanski A."/>
            <person name="Kreff E."/>
            <person name="Dieguez M.J."/>
            <person name="Sacco F."/>
        </authorList>
    </citation>
    <scope>NUCLEOTIDE SEQUENCE [LARGE SCALE GENOMIC DNA]</scope>
    <source>
        <strain evidence="1 2">RO10H11247</strain>
    </source>
</reference>
<dbReference type="OrthoDB" id="3268055at2759"/>